<evidence type="ECO:0000313" key="1">
    <source>
        <dbReference type="EMBL" id="KXA91207.1"/>
    </source>
</evidence>
<keyword evidence="2" id="KW-1185">Reference proteome</keyword>
<dbReference type="EMBL" id="LHXJ01000017">
    <property type="protein sequence ID" value="KXA91207.1"/>
    <property type="molecule type" value="Genomic_DNA"/>
</dbReference>
<accession>A0A133UAI8</accession>
<gene>
    <name evidence="1" type="ORF">AKJ57_02130</name>
</gene>
<protein>
    <submittedName>
        <fullName evidence="1">Uncharacterized protein</fullName>
    </submittedName>
</protein>
<comment type="caution">
    <text evidence="1">The sequence shown here is derived from an EMBL/GenBank/DDBJ whole genome shotgun (WGS) entry which is preliminary data.</text>
</comment>
<dbReference type="AlphaFoldDB" id="A0A133UAI8"/>
<sequence length="67" mass="7667">MAEPGDSSRTDVRHPLGKKDLVSFEEVVNDERMEFELENRGKYRVHEVYCEDPKCSCGGASTSIQRF</sequence>
<dbReference type="Proteomes" id="UP000070163">
    <property type="component" value="Unassembled WGS sequence"/>
</dbReference>
<evidence type="ECO:0000313" key="2">
    <source>
        <dbReference type="Proteomes" id="UP000070163"/>
    </source>
</evidence>
<organism evidence="1 2">
    <name type="scientific">candidate division MSBL1 archaeon SCGC-AAA259A05</name>
    <dbReference type="NCBI Taxonomy" id="1698259"/>
    <lineage>
        <taxon>Archaea</taxon>
        <taxon>Methanobacteriati</taxon>
        <taxon>Methanobacteriota</taxon>
        <taxon>candidate division MSBL1</taxon>
    </lineage>
</organism>
<reference evidence="1 2" key="1">
    <citation type="journal article" date="2016" name="Sci. Rep.">
        <title>Metabolic traits of an uncultured archaeal lineage -MSBL1- from brine pools of the Red Sea.</title>
        <authorList>
            <person name="Mwirichia R."/>
            <person name="Alam I."/>
            <person name="Rashid M."/>
            <person name="Vinu M."/>
            <person name="Ba-Alawi W."/>
            <person name="Anthony Kamau A."/>
            <person name="Kamanda Ngugi D."/>
            <person name="Goker M."/>
            <person name="Klenk H.P."/>
            <person name="Bajic V."/>
            <person name="Stingl U."/>
        </authorList>
    </citation>
    <scope>NUCLEOTIDE SEQUENCE [LARGE SCALE GENOMIC DNA]</scope>
    <source>
        <strain evidence="1">SCGC-AAA259A05</strain>
    </source>
</reference>
<proteinExistence type="predicted"/>
<name>A0A133UAI8_9EURY</name>